<organism evidence="2 3">
    <name type="scientific">Caulobacter segnis (strain ATCC 21756 / DSM 7131 / JCM 7823 / NBRC 15250 / LMG 17158 / TK0059)</name>
    <name type="common">Mycoplana segnis</name>
    <dbReference type="NCBI Taxonomy" id="509190"/>
    <lineage>
        <taxon>Bacteria</taxon>
        <taxon>Pseudomonadati</taxon>
        <taxon>Pseudomonadota</taxon>
        <taxon>Alphaproteobacteria</taxon>
        <taxon>Caulobacterales</taxon>
        <taxon>Caulobacteraceae</taxon>
        <taxon>Caulobacter</taxon>
    </lineage>
</organism>
<proteinExistence type="predicted"/>
<accession>D5VKB1</accession>
<dbReference type="HOGENOM" id="CLU_3197640_0_0_5"/>
<evidence type="ECO:0000256" key="1">
    <source>
        <dbReference type="SAM" id="Phobius"/>
    </source>
</evidence>
<dbReference type="GO" id="GO:0004812">
    <property type="term" value="F:aminoacyl-tRNA ligase activity"/>
    <property type="evidence" value="ECO:0007669"/>
    <property type="project" value="UniProtKB-KW"/>
</dbReference>
<protein>
    <submittedName>
        <fullName evidence="2">Putative lysyl-tRNA synthetase</fullName>
    </submittedName>
</protein>
<dbReference type="RefSeq" id="WP_013079587.1">
    <property type="nucleotide sequence ID" value="NC_014100.1"/>
</dbReference>
<gene>
    <name evidence="2" type="ordered locus">Cseg_2479</name>
</gene>
<feature type="transmembrane region" description="Helical" evidence="1">
    <location>
        <begin position="20"/>
        <end position="39"/>
    </location>
</feature>
<keyword evidence="1" id="KW-1133">Transmembrane helix</keyword>
<dbReference type="EMBL" id="CP002008">
    <property type="protein sequence ID" value="ADG10934.1"/>
    <property type="molecule type" value="Genomic_DNA"/>
</dbReference>
<keyword evidence="2" id="KW-0436">Ligase</keyword>
<sequence length="45" mass="4625">MAARLRPTARLLSPSGWTALGILVMGLSIGLAAGLTLWARGLPHG</sequence>
<reference evidence="3" key="1">
    <citation type="journal article" date="2011" name="J. Bacteriol.">
        <title>Genome sequences of eight morphologically diverse alphaproteobacteria.</title>
        <authorList>
            <consortium name="US DOE Joint Genome Institute"/>
            <person name="Brown P.J."/>
            <person name="Kysela D.T."/>
            <person name="Buechlein A."/>
            <person name="Hemmerich C."/>
            <person name="Brun Y.V."/>
        </authorList>
    </citation>
    <scope>NUCLEOTIDE SEQUENCE [LARGE SCALE GENOMIC DNA]</scope>
    <source>
        <strain evidence="3">ATCC 21756 / DSM 7131 / JCM 7823 / NBRC 15250 / LMG 17158 / TK0059</strain>
    </source>
</reference>
<dbReference type="AlphaFoldDB" id="D5VKB1"/>
<dbReference type="Proteomes" id="UP000002629">
    <property type="component" value="Chromosome"/>
</dbReference>
<name>D5VKB1_CAUST</name>
<evidence type="ECO:0000313" key="2">
    <source>
        <dbReference type="EMBL" id="ADG10934.1"/>
    </source>
</evidence>
<dbReference type="KEGG" id="cse:Cseg_2479"/>
<keyword evidence="2" id="KW-0030">Aminoacyl-tRNA synthetase</keyword>
<keyword evidence="1" id="KW-0812">Transmembrane</keyword>
<keyword evidence="1" id="KW-0472">Membrane</keyword>
<evidence type="ECO:0000313" key="3">
    <source>
        <dbReference type="Proteomes" id="UP000002629"/>
    </source>
</evidence>